<dbReference type="Gene3D" id="3.40.50.1820">
    <property type="entry name" value="alpha/beta hydrolase"/>
    <property type="match status" value="1"/>
</dbReference>
<dbReference type="InterPro" id="IPR000801">
    <property type="entry name" value="Esterase-like"/>
</dbReference>
<reference evidence="2" key="1">
    <citation type="journal article" date="2020" name="mSystems">
        <title>Genome- and Community-Level Interaction Insights into Carbon Utilization and Element Cycling Functions of Hydrothermarchaeota in Hydrothermal Sediment.</title>
        <authorList>
            <person name="Zhou Z."/>
            <person name="Liu Y."/>
            <person name="Xu W."/>
            <person name="Pan J."/>
            <person name="Luo Z.H."/>
            <person name="Li M."/>
        </authorList>
    </citation>
    <scope>NUCLEOTIDE SEQUENCE [LARGE SCALE GENOMIC DNA]</scope>
    <source>
        <strain evidence="2">SpSt-69</strain>
    </source>
</reference>
<dbReference type="PANTHER" id="PTHR48098">
    <property type="entry name" value="ENTEROCHELIN ESTERASE-RELATED"/>
    <property type="match status" value="1"/>
</dbReference>
<name>A0A7V3ZWD0_UNCW3</name>
<protein>
    <recommendedName>
        <fullName evidence="3">Esterase</fullName>
    </recommendedName>
</protein>
<dbReference type="Pfam" id="PF00756">
    <property type="entry name" value="Esterase"/>
    <property type="match status" value="1"/>
</dbReference>
<comment type="caution">
    <text evidence="2">The sequence shown here is derived from an EMBL/GenBank/DDBJ whole genome shotgun (WGS) entry which is preliminary data.</text>
</comment>
<sequence>MKKLLILLSIFILATSCQKIDEIIGPEINEGSTTIVNIPASDPNIGTKEAMVYLPPQFDTTRNYPVVLFLHGYGGNYLFWQSVEDIKGILDYMISSGKIRSCIAVMPDASNILGGSFYTNSEYQPIANSVFGRYEDYIVNDVIGFIKTNYPVDSTEIYLIGISMGGYGALKLGVKHPDIIKGCASHSGPIAFSQFLLPIPGTNINMIQAVLSEWADFGYRIPSTAGRYLGPSRPLSTMLFAMAGAFSPKVGPLVTFDTLNYEIPLDTVPGTFGLLWVGVRLPLTPTGDTNSVFNEWLSNHDVFNLISANFNNIRQHNLKIYIDCGSQDELFLAPHTIACHTLLSSLQYDHYYELFTDTPGYPAEDFPPRHATHLQIRVYHSLKYFLGY</sequence>
<dbReference type="InterPro" id="IPR029058">
    <property type="entry name" value="AB_hydrolase_fold"/>
</dbReference>
<keyword evidence="1" id="KW-0732">Signal</keyword>
<feature type="chain" id="PRO_5031527971" description="Esterase" evidence="1">
    <location>
        <begin position="20"/>
        <end position="388"/>
    </location>
</feature>
<dbReference type="InterPro" id="IPR050583">
    <property type="entry name" value="Mycobacterial_A85_antigen"/>
</dbReference>
<gene>
    <name evidence="2" type="ORF">ENU66_00630</name>
</gene>
<dbReference type="PANTHER" id="PTHR48098:SF1">
    <property type="entry name" value="DIACYLGLYCEROL ACYLTRANSFERASE_MYCOLYLTRANSFERASE AG85A"/>
    <property type="match status" value="1"/>
</dbReference>
<proteinExistence type="predicted"/>
<accession>A0A7V3ZWD0</accession>
<feature type="signal peptide" evidence="1">
    <location>
        <begin position="1"/>
        <end position="19"/>
    </location>
</feature>
<dbReference type="AlphaFoldDB" id="A0A7V3ZWD0"/>
<dbReference type="PROSITE" id="PS51257">
    <property type="entry name" value="PROKAR_LIPOPROTEIN"/>
    <property type="match status" value="1"/>
</dbReference>
<evidence type="ECO:0000313" key="2">
    <source>
        <dbReference type="EMBL" id="HGL16839.1"/>
    </source>
</evidence>
<evidence type="ECO:0000256" key="1">
    <source>
        <dbReference type="SAM" id="SignalP"/>
    </source>
</evidence>
<dbReference type="EMBL" id="DTDJ01000007">
    <property type="protein sequence ID" value="HGL16839.1"/>
    <property type="molecule type" value="Genomic_DNA"/>
</dbReference>
<organism evidence="2">
    <name type="scientific">candidate division WOR-3 bacterium</name>
    <dbReference type="NCBI Taxonomy" id="2052148"/>
    <lineage>
        <taxon>Bacteria</taxon>
        <taxon>Bacteria division WOR-3</taxon>
    </lineage>
</organism>
<dbReference type="SUPFAM" id="SSF53474">
    <property type="entry name" value="alpha/beta-Hydrolases"/>
    <property type="match status" value="1"/>
</dbReference>
<evidence type="ECO:0008006" key="3">
    <source>
        <dbReference type="Google" id="ProtNLM"/>
    </source>
</evidence>